<dbReference type="InterPro" id="IPR036249">
    <property type="entry name" value="Thioredoxin-like_sf"/>
</dbReference>
<keyword evidence="2" id="KW-1185">Reference proteome</keyword>
<dbReference type="Gene3D" id="3.40.30.10">
    <property type="entry name" value="Glutaredoxin"/>
    <property type="match status" value="1"/>
</dbReference>
<dbReference type="Proteomes" id="UP000198853">
    <property type="component" value="Unassembled WGS sequence"/>
</dbReference>
<dbReference type="SUPFAM" id="SSF52833">
    <property type="entry name" value="Thioredoxin-like"/>
    <property type="match status" value="1"/>
</dbReference>
<dbReference type="OrthoDB" id="6120799at2"/>
<organism evidence="1 2">
    <name type="scientific">Natribacillus halophilus</name>
    <dbReference type="NCBI Taxonomy" id="549003"/>
    <lineage>
        <taxon>Bacteria</taxon>
        <taxon>Bacillati</taxon>
        <taxon>Bacillota</taxon>
        <taxon>Bacilli</taxon>
        <taxon>Bacillales</taxon>
        <taxon>Bacillaceae</taxon>
        <taxon>Natribacillus</taxon>
    </lineage>
</organism>
<accession>A0A1G8Q1J6</accession>
<gene>
    <name evidence="1" type="ORF">SAMN04488123_11060</name>
</gene>
<reference evidence="1 2" key="1">
    <citation type="submission" date="2016-10" db="EMBL/GenBank/DDBJ databases">
        <authorList>
            <person name="de Groot N.N."/>
        </authorList>
    </citation>
    <scope>NUCLEOTIDE SEQUENCE [LARGE SCALE GENOMIC DNA]</scope>
    <source>
        <strain evidence="1 2">DSM 21771</strain>
    </source>
</reference>
<dbReference type="Pfam" id="PF14595">
    <property type="entry name" value="Thioredoxin_9"/>
    <property type="match status" value="1"/>
</dbReference>
<dbReference type="AlphaFoldDB" id="A0A1G8Q1J6"/>
<sequence length="188" mass="22000">MALNEWFAKGMSPGTYMEQMTKHKENLHYIYERFSVTDDERLTTLKQKNDRVIVLTEDWCGDAMLNVPILFHIAEQANMDVSLLLRDSNLELMDQYLTNGKSRSIPIFIFIDQDGNEVTTWGPRAPEMQAKVEELFKALPAKDDPDYEQKWKETIATMTEMLRDDENNWHTVYESIINTLERAEKMPS</sequence>
<proteinExistence type="predicted"/>
<dbReference type="EMBL" id="FNEN01000010">
    <property type="protein sequence ID" value="SDI98587.1"/>
    <property type="molecule type" value="Genomic_DNA"/>
</dbReference>
<protein>
    <submittedName>
        <fullName evidence="1">Thioredoxin</fullName>
    </submittedName>
</protein>
<evidence type="ECO:0000313" key="1">
    <source>
        <dbReference type="EMBL" id="SDI98587.1"/>
    </source>
</evidence>
<dbReference type="RefSeq" id="WP_090398986.1">
    <property type="nucleotide sequence ID" value="NZ_FNEN01000010.1"/>
</dbReference>
<name>A0A1G8Q1J6_9BACI</name>
<evidence type="ECO:0000313" key="2">
    <source>
        <dbReference type="Proteomes" id="UP000198853"/>
    </source>
</evidence>